<evidence type="ECO:0000313" key="4">
    <source>
        <dbReference type="Proteomes" id="UP000058613"/>
    </source>
</evidence>
<evidence type="ECO:0000313" key="2">
    <source>
        <dbReference type="EMBL" id="ALL01148.1"/>
    </source>
</evidence>
<feature type="coiled-coil region" evidence="1">
    <location>
        <begin position="9"/>
        <end position="47"/>
    </location>
</feature>
<dbReference type="Proteomes" id="UP000196694">
    <property type="component" value="Unassembled WGS sequence"/>
</dbReference>
<reference evidence="3 5" key="2">
    <citation type="submission" date="2017-05" db="EMBL/GenBank/DDBJ databases">
        <title>The draft genome of the hyperthermophilic archaeon 'Pyrodictium delaneyi strain Hulk', an iron and nitrate reducer, reveals the capacity for sulfate reduction.</title>
        <authorList>
            <person name="Demey L.M."/>
            <person name="Miller C."/>
            <person name="Manzella M."/>
            <person name="Reguera G."/>
            <person name="Kashefi K."/>
        </authorList>
    </citation>
    <scope>NUCLEOTIDE SEQUENCE [LARGE SCALE GENOMIC DNA]</scope>
    <source>
        <strain evidence="3 5">Hulk</strain>
    </source>
</reference>
<dbReference type="KEGG" id="pdl:Pyrde_1100"/>
<dbReference type="GeneID" id="26099438"/>
<dbReference type="Proteomes" id="UP000058613">
    <property type="component" value="Chromosome"/>
</dbReference>
<evidence type="ECO:0000256" key="1">
    <source>
        <dbReference type="SAM" id="Coils"/>
    </source>
</evidence>
<dbReference type="AlphaFoldDB" id="A0A0P0N3B9"/>
<dbReference type="RefSeq" id="WP_055408920.1">
    <property type="nucleotide sequence ID" value="NZ_CP013011.1"/>
</dbReference>
<proteinExistence type="predicted"/>
<dbReference type="EMBL" id="CP013011">
    <property type="protein sequence ID" value="ALL01148.1"/>
    <property type="molecule type" value="Genomic_DNA"/>
</dbReference>
<gene>
    <name evidence="3" type="ORF">Pdsh_00135</name>
    <name evidence="2" type="ORF">Pyrde_1100</name>
</gene>
<accession>A0A0P0N3B9</accession>
<dbReference type="EMBL" id="NCQP01000001">
    <property type="protein sequence ID" value="OWJ55276.1"/>
    <property type="molecule type" value="Genomic_DNA"/>
</dbReference>
<organism evidence="2 4">
    <name type="scientific">Pyrodictium delaneyi</name>
    <dbReference type="NCBI Taxonomy" id="1273541"/>
    <lineage>
        <taxon>Archaea</taxon>
        <taxon>Thermoproteota</taxon>
        <taxon>Thermoprotei</taxon>
        <taxon>Desulfurococcales</taxon>
        <taxon>Pyrodictiaceae</taxon>
        <taxon>Pyrodictium</taxon>
    </lineage>
</organism>
<name>A0A0P0N3B9_9CREN</name>
<keyword evidence="5" id="KW-1185">Reference proteome</keyword>
<protein>
    <submittedName>
        <fullName evidence="2">Uncharacterized protein</fullName>
    </submittedName>
</protein>
<sequence>MTLRLRTDLLGLCGQIEALRNNLARYRERYTVKLENTNTQNAEAAERLRAIIAGILESIDNVMITVDRISNLVCDSDPSLASIMKAYYIADKTYYKIMIGQNTPIPASIRSAFYEIYRMLKILANQ</sequence>
<dbReference type="OrthoDB" id="381964at2157"/>
<keyword evidence="1" id="KW-0175">Coiled coil</keyword>
<reference evidence="2 4" key="1">
    <citation type="submission" date="2015-10" db="EMBL/GenBank/DDBJ databases">
        <title>Complete genome sequence of hyperthermophilic archaeon Pyrodictium delaneyi Su06.</title>
        <authorList>
            <person name="Jung J.-H."/>
            <person name="Lin J."/>
            <person name="Holden J.F."/>
            <person name="Park C.-S."/>
        </authorList>
    </citation>
    <scope>NUCLEOTIDE SEQUENCE [LARGE SCALE GENOMIC DNA]</scope>
    <source>
        <strain evidence="2 4">Su06</strain>
    </source>
</reference>
<evidence type="ECO:0000313" key="3">
    <source>
        <dbReference type="EMBL" id="OWJ55276.1"/>
    </source>
</evidence>
<dbReference type="STRING" id="1273541.Pyrde_1100"/>
<evidence type="ECO:0000313" key="5">
    <source>
        <dbReference type="Proteomes" id="UP000196694"/>
    </source>
</evidence>